<feature type="compositionally biased region" description="Polar residues" evidence="1">
    <location>
        <begin position="168"/>
        <end position="184"/>
    </location>
</feature>
<feature type="compositionally biased region" description="Basic and acidic residues" evidence="1">
    <location>
        <begin position="142"/>
        <end position="167"/>
    </location>
</feature>
<accession>A0A7R9C9L1</accession>
<proteinExistence type="predicted"/>
<feature type="region of interest" description="Disordered" evidence="1">
    <location>
        <begin position="49"/>
        <end position="190"/>
    </location>
</feature>
<reference evidence="2" key="1">
    <citation type="submission" date="2020-11" db="EMBL/GenBank/DDBJ databases">
        <authorList>
            <person name="Tran Van P."/>
        </authorList>
    </citation>
    <scope>NUCLEOTIDE SEQUENCE</scope>
</reference>
<gene>
    <name evidence="2" type="ORF">TCEB3V08_LOCUS654</name>
</gene>
<sequence length="475" mass="53221">MNGDSAAAVERLEALFRGARLEDLKKPREHFILETKVDTRTCGLHGRHSLQHNGIDNRRGSLGNILHQQQQRRRDGVGPRRESMPALHVASRRRDSLALPPPRRPDVLTHPSAFPSTLRRDSTGTSMGSLKKGSLSKSTTHLRRDSTPGLLEREFHTASHASLRRESVSSIPFSRKSSQISLGSSRKDSLNSLIGAGPRDAWRRVSTDSLDSARRNSLDVGRRDSAGWKDPIWEEIIKKMGKDNYNQHTHGIAGLFAYDNYNQHTHGIAGLFAWSNDSNKKPTYGRFRVAKSSAQAELEVPTMSDRHFDRAIKMLETLLTVLCIWNCGDKQHTVHTDGSSARTTTPHDWLTLTQLSVSSHLWRRVLFLETGEVTLECGHYPFSRPSSSPLTHMYSFTRTVLYSVGQDRTSRTATCAVLSDLVVVSEVVVEKRTNNTPIVEVCEFSVKVRWNLISELLRVGGGLPSLNILLNKTRN</sequence>
<dbReference type="AlphaFoldDB" id="A0A7R9C9L1"/>
<protein>
    <submittedName>
        <fullName evidence="2">Uncharacterized protein</fullName>
    </submittedName>
</protein>
<evidence type="ECO:0000256" key="1">
    <source>
        <dbReference type="SAM" id="MobiDB-lite"/>
    </source>
</evidence>
<feature type="compositionally biased region" description="Basic and acidic residues" evidence="1">
    <location>
        <begin position="72"/>
        <end position="83"/>
    </location>
</feature>
<dbReference type="EMBL" id="OC316565">
    <property type="protein sequence ID" value="CAD7392641.1"/>
    <property type="molecule type" value="Genomic_DNA"/>
</dbReference>
<evidence type="ECO:0000313" key="2">
    <source>
        <dbReference type="EMBL" id="CAD7392641.1"/>
    </source>
</evidence>
<name>A0A7R9C9L1_TIMCR</name>
<organism evidence="2">
    <name type="scientific">Timema cristinae</name>
    <name type="common">Walking stick</name>
    <dbReference type="NCBI Taxonomy" id="61476"/>
    <lineage>
        <taxon>Eukaryota</taxon>
        <taxon>Metazoa</taxon>
        <taxon>Ecdysozoa</taxon>
        <taxon>Arthropoda</taxon>
        <taxon>Hexapoda</taxon>
        <taxon>Insecta</taxon>
        <taxon>Pterygota</taxon>
        <taxon>Neoptera</taxon>
        <taxon>Polyneoptera</taxon>
        <taxon>Phasmatodea</taxon>
        <taxon>Timematodea</taxon>
        <taxon>Timematoidea</taxon>
        <taxon>Timematidae</taxon>
        <taxon>Timema</taxon>
    </lineage>
</organism>
<feature type="compositionally biased region" description="Low complexity" evidence="1">
    <location>
        <begin position="123"/>
        <end position="139"/>
    </location>
</feature>